<dbReference type="InterPro" id="IPR050482">
    <property type="entry name" value="Sensor_HK_TwoCompSys"/>
</dbReference>
<proteinExistence type="predicted"/>
<evidence type="ECO:0000256" key="8">
    <source>
        <dbReference type="ARBA" id="ARBA00023012"/>
    </source>
</evidence>
<dbReference type="InterPro" id="IPR003594">
    <property type="entry name" value="HATPase_dom"/>
</dbReference>
<protein>
    <recommendedName>
        <fullName evidence="2">histidine kinase</fullName>
        <ecNumber evidence="2">2.7.13.3</ecNumber>
    </recommendedName>
</protein>
<dbReference type="Pfam" id="PF23539">
    <property type="entry name" value="DUF7134"/>
    <property type="match status" value="1"/>
</dbReference>
<feature type="transmembrane region" description="Helical" evidence="9">
    <location>
        <begin position="110"/>
        <end position="129"/>
    </location>
</feature>
<dbReference type="Pfam" id="PF02518">
    <property type="entry name" value="HATPase_c"/>
    <property type="match status" value="1"/>
</dbReference>
<reference evidence="13 14" key="1">
    <citation type="journal article" date="2019" name="Int. J. Syst. Evol. Microbiol.">
        <title>The Global Catalogue of Microorganisms (GCM) 10K type strain sequencing project: providing services to taxonomists for standard genome sequencing and annotation.</title>
        <authorList>
            <consortium name="The Broad Institute Genomics Platform"/>
            <consortium name="The Broad Institute Genome Sequencing Center for Infectious Disease"/>
            <person name="Wu L."/>
            <person name="Ma J."/>
        </authorList>
    </citation>
    <scope>NUCLEOTIDE SEQUENCE [LARGE SCALE GENOMIC DNA]</scope>
    <source>
        <strain evidence="13 14">JCM 16114</strain>
    </source>
</reference>
<keyword evidence="9" id="KW-0472">Membrane</keyword>
<dbReference type="Gene3D" id="1.20.5.1930">
    <property type="match status" value="1"/>
</dbReference>
<accession>A0ABN3CUT0</accession>
<feature type="domain" description="Signal transduction histidine kinase subgroup 3 dimerisation and phosphoacceptor" evidence="11">
    <location>
        <begin position="169"/>
        <end position="234"/>
    </location>
</feature>
<feature type="domain" description="Histidine kinase/HSP90-like ATPase" evidence="10">
    <location>
        <begin position="282"/>
        <end position="371"/>
    </location>
</feature>
<evidence type="ECO:0000259" key="10">
    <source>
        <dbReference type="Pfam" id="PF02518"/>
    </source>
</evidence>
<evidence type="ECO:0000256" key="3">
    <source>
        <dbReference type="ARBA" id="ARBA00022553"/>
    </source>
</evidence>
<keyword evidence="6 13" id="KW-0418">Kinase</keyword>
<dbReference type="PANTHER" id="PTHR24421">
    <property type="entry name" value="NITRATE/NITRITE SENSOR PROTEIN NARX-RELATED"/>
    <property type="match status" value="1"/>
</dbReference>
<evidence type="ECO:0000256" key="6">
    <source>
        <dbReference type="ARBA" id="ARBA00022777"/>
    </source>
</evidence>
<name>A0ABN3CUT0_9ACTN</name>
<evidence type="ECO:0000256" key="9">
    <source>
        <dbReference type="SAM" id="Phobius"/>
    </source>
</evidence>
<gene>
    <name evidence="13" type="ORF">GCM10009850_086780</name>
</gene>
<evidence type="ECO:0000256" key="7">
    <source>
        <dbReference type="ARBA" id="ARBA00022840"/>
    </source>
</evidence>
<evidence type="ECO:0000256" key="5">
    <source>
        <dbReference type="ARBA" id="ARBA00022741"/>
    </source>
</evidence>
<feature type="transmembrane region" description="Helical" evidence="9">
    <location>
        <begin position="135"/>
        <end position="153"/>
    </location>
</feature>
<comment type="catalytic activity">
    <reaction evidence="1">
        <text>ATP + protein L-histidine = ADP + protein N-phospho-L-histidine.</text>
        <dbReference type="EC" id="2.7.13.3"/>
    </reaction>
</comment>
<evidence type="ECO:0000313" key="13">
    <source>
        <dbReference type="EMBL" id="GAA2213216.1"/>
    </source>
</evidence>
<dbReference type="SUPFAM" id="SSF55874">
    <property type="entry name" value="ATPase domain of HSP90 chaperone/DNA topoisomerase II/histidine kinase"/>
    <property type="match status" value="1"/>
</dbReference>
<dbReference type="EC" id="2.7.13.3" evidence="2"/>
<feature type="domain" description="DUF7134" evidence="12">
    <location>
        <begin position="12"/>
        <end position="140"/>
    </location>
</feature>
<dbReference type="InterPro" id="IPR011712">
    <property type="entry name" value="Sig_transdc_His_kin_sub3_dim/P"/>
</dbReference>
<dbReference type="EMBL" id="BAAAQX010000031">
    <property type="protein sequence ID" value="GAA2213216.1"/>
    <property type="molecule type" value="Genomic_DNA"/>
</dbReference>
<evidence type="ECO:0000256" key="1">
    <source>
        <dbReference type="ARBA" id="ARBA00000085"/>
    </source>
</evidence>
<comment type="caution">
    <text evidence="13">The sequence shown here is derived from an EMBL/GenBank/DDBJ whole genome shotgun (WGS) entry which is preliminary data.</text>
</comment>
<keyword evidence="7" id="KW-0067">ATP-binding</keyword>
<evidence type="ECO:0000313" key="14">
    <source>
        <dbReference type="Proteomes" id="UP001499843"/>
    </source>
</evidence>
<keyword evidence="8" id="KW-0902">Two-component regulatory system</keyword>
<evidence type="ECO:0000259" key="11">
    <source>
        <dbReference type="Pfam" id="PF07730"/>
    </source>
</evidence>
<dbReference type="CDD" id="cd16917">
    <property type="entry name" value="HATPase_UhpB-NarQ-NarX-like"/>
    <property type="match status" value="1"/>
</dbReference>
<evidence type="ECO:0000256" key="4">
    <source>
        <dbReference type="ARBA" id="ARBA00022679"/>
    </source>
</evidence>
<sequence length="375" mass="39954">MWDEPRPPQAPRRVWRDWALVALLAVATLLEGTLRTDLQWRPISVIFPLVMVPTLLWRRTHPLPALAIPVVGSALVQLVTGADPAELASSAYILILLYALSRWGSGREIAAGLLLITVAVLAAVVTGHIRGPDTAGAYAVVFAGIALGGTFRYRARARMRELDQVKLLEREQLARDLHDTVAHHVSAMAIRAQAGIATAASDPDAAVDALRVIEAEASRTLAEMRTMVRVLRRDHGAAMPDLAPNPHLADLHRLAGRGRVGPVVDVRIDGDLDGVPASVGAAVYRIAQESVTNARRHARHATRIEVSVAADDSAVRLRVSDDGDSTAGRSVTSPGYGLLGMIERAGLLGGTCEAGPNPGRGWTVTAVLPRTGASR</sequence>
<keyword evidence="9" id="KW-0812">Transmembrane</keyword>
<dbReference type="Gene3D" id="3.30.565.10">
    <property type="entry name" value="Histidine kinase-like ATPase, C-terminal domain"/>
    <property type="match status" value="1"/>
</dbReference>
<keyword evidence="14" id="KW-1185">Reference proteome</keyword>
<keyword evidence="5" id="KW-0547">Nucleotide-binding</keyword>
<evidence type="ECO:0000256" key="2">
    <source>
        <dbReference type="ARBA" id="ARBA00012438"/>
    </source>
</evidence>
<keyword evidence="9" id="KW-1133">Transmembrane helix</keyword>
<dbReference type="Pfam" id="PF07730">
    <property type="entry name" value="HisKA_3"/>
    <property type="match status" value="1"/>
</dbReference>
<dbReference type="InterPro" id="IPR036890">
    <property type="entry name" value="HATPase_C_sf"/>
</dbReference>
<organism evidence="13 14">
    <name type="scientific">Nonomuraea monospora</name>
    <dbReference type="NCBI Taxonomy" id="568818"/>
    <lineage>
        <taxon>Bacteria</taxon>
        <taxon>Bacillati</taxon>
        <taxon>Actinomycetota</taxon>
        <taxon>Actinomycetes</taxon>
        <taxon>Streptosporangiales</taxon>
        <taxon>Streptosporangiaceae</taxon>
        <taxon>Nonomuraea</taxon>
    </lineage>
</organism>
<dbReference type="PANTHER" id="PTHR24421:SF10">
    <property type="entry name" value="NITRATE_NITRITE SENSOR PROTEIN NARQ"/>
    <property type="match status" value="1"/>
</dbReference>
<keyword evidence="4" id="KW-0808">Transferase</keyword>
<dbReference type="Proteomes" id="UP001499843">
    <property type="component" value="Unassembled WGS sequence"/>
</dbReference>
<dbReference type="InterPro" id="IPR055558">
    <property type="entry name" value="DUF7134"/>
</dbReference>
<feature type="transmembrane region" description="Helical" evidence="9">
    <location>
        <begin position="14"/>
        <end position="32"/>
    </location>
</feature>
<dbReference type="GO" id="GO:0016301">
    <property type="term" value="F:kinase activity"/>
    <property type="evidence" value="ECO:0007669"/>
    <property type="project" value="UniProtKB-KW"/>
</dbReference>
<keyword evidence="3" id="KW-0597">Phosphoprotein</keyword>
<evidence type="ECO:0000259" key="12">
    <source>
        <dbReference type="Pfam" id="PF23539"/>
    </source>
</evidence>